<proteinExistence type="inferred from homology"/>
<dbReference type="Proteomes" id="UP001148313">
    <property type="component" value="Unassembled WGS sequence"/>
</dbReference>
<name>A0ABT4VN79_9HYPH</name>
<reference evidence="3" key="1">
    <citation type="submission" date="2022-11" db="EMBL/GenBank/DDBJ databases">
        <title>Hoeflea poritis sp. nov., isolated from scleractinian coral Porites lutea.</title>
        <authorList>
            <person name="Zhang G."/>
            <person name="Wei Q."/>
            <person name="Cai L."/>
        </authorList>
    </citation>
    <scope>NUCLEOTIDE SEQUENCE</scope>
    <source>
        <strain evidence="3">E7-10</strain>
    </source>
</reference>
<dbReference type="InterPro" id="IPR003746">
    <property type="entry name" value="DUF167"/>
</dbReference>
<comment type="similarity">
    <text evidence="1 2">Belongs to the UPF0235 family.</text>
</comment>
<dbReference type="EMBL" id="JAPJZH010000004">
    <property type="protein sequence ID" value="MDA4845498.1"/>
    <property type="molecule type" value="Genomic_DNA"/>
</dbReference>
<evidence type="ECO:0000313" key="3">
    <source>
        <dbReference type="EMBL" id="MDA4845498.1"/>
    </source>
</evidence>
<dbReference type="HAMAP" id="MF_00634">
    <property type="entry name" value="UPF0235"/>
    <property type="match status" value="1"/>
</dbReference>
<evidence type="ECO:0000256" key="1">
    <source>
        <dbReference type="ARBA" id="ARBA00010364"/>
    </source>
</evidence>
<dbReference type="SMART" id="SM01152">
    <property type="entry name" value="DUF167"/>
    <property type="match status" value="1"/>
</dbReference>
<organism evidence="3 4">
    <name type="scientific">Hoeflea poritis</name>
    <dbReference type="NCBI Taxonomy" id="2993659"/>
    <lineage>
        <taxon>Bacteria</taxon>
        <taxon>Pseudomonadati</taxon>
        <taxon>Pseudomonadota</taxon>
        <taxon>Alphaproteobacteria</taxon>
        <taxon>Hyphomicrobiales</taxon>
        <taxon>Rhizobiaceae</taxon>
        <taxon>Hoeflea</taxon>
    </lineage>
</organism>
<dbReference type="NCBIfam" id="NF002348">
    <property type="entry name" value="PRK01310.1"/>
    <property type="match status" value="1"/>
</dbReference>
<dbReference type="Gene3D" id="3.30.1200.10">
    <property type="entry name" value="YggU-like"/>
    <property type="match status" value="1"/>
</dbReference>
<keyword evidence="4" id="KW-1185">Reference proteome</keyword>
<protein>
    <recommendedName>
        <fullName evidence="2">UPF0235 protein OOZ53_09070</fullName>
    </recommendedName>
</protein>
<sequence>MDEHLPDGQLTGWRQTVPDGLRLVIRLTPGAARDAVDGVETGADGRKYLKIRVRAMPEKGKANRALIAFVAGQIGTPKSAIRIVSGETARLKTLHINGEPDGLARAADSLAWKNTT</sequence>
<dbReference type="SUPFAM" id="SSF69786">
    <property type="entry name" value="YggU-like"/>
    <property type="match status" value="1"/>
</dbReference>
<dbReference type="NCBIfam" id="TIGR00251">
    <property type="entry name" value="DUF167 family protein"/>
    <property type="match status" value="1"/>
</dbReference>
<gene>
    <name evidence="3" type="ORF">OOZ53_09070</name>
</gene>
<comment type="caution">
    <text evidence="3">The sequence shown here is derived from an EMBL/GenBank/DDBJ whole genome shotgun (WGS) entry which is preliminary data.</text>
</comment>
<evidence type="ECO:0000313" key="4">
    <source>
        <dbReference type="Proteomes" id="UP001148313"/>
    </source>
</evidence>
<dbReference type="InterPro" id="IPR036591">
    <property type="entry name" value="YggU-like_sf"/>
</dbReference>
<accession>A0ABT4VN79</accession>
<evidence type="ECO:0000256" key="2">
    <source>
        <dbReference type="HAMAP-Rule" id="MF_00634"/>
    </source>
</evidence>
<dbReference type="Pfam" id="PF02594">
    <property type="entry name" value="DUF167"/>
    <property type="match status" value="1"/>
</dbReference>